<reference evidence="2 3" key="1">
    <citation type="journal article" date="2019" name="Emerg. Microbes Infect.">
        <title>Comprehensive subspecies identification of 175 nontuberculous mycobacteria species based on 7547 genomic profiles.</title>
        <authorList>
            <person name="Matsumoto Y."/>
            <person name="Kinjo T."/>
            <person name="Motooka D."/>
            <person name="Nabeya D."/>
            <person name="Jung N."/>
            <person name="Uechi K."/>
            <person name="Horii T."/>
            <person name="Iida T."/>
            <person name="Fujita J."/>
            <person name="Nakamura S."/>
        </authorList>
    </citation>
    <scope>NUCLEOTIDE SEQUENCE [LARGE SCALE GENOMIC DNA]</scope>
    <source>
        <strain evidence="2 3">JCM 12405</strain>
    </source>
</reference>
<gene>
    <name evidence="2" type="ORF">MDOR_08070</name>
</gene>
<dbReference type="Proteomes" id="UP000467201">
    <property type="component" value="Chromosome"/>
</dbReference>
<sequence>MVSRVIAYHGTPQGPWRSPASRPSRPVVQPAPPLISGQPEFDAIYDVLQGVLSEAARRL</sequence>
<dbReference type="KEGG" id="mdr:MDOR_08070"/>
<evidence type="ECO:0000313" key="3">
    <source>
        <dbReference type="Proteomes" id="UP000467201"/>
    </source>
</evidence>
<evidence type="ECO:0000313" key="2">
    <source>
        <dbReference type="EMBL" id="BBZ06638.1"/>
    </source>
</evidence>
<protein>
    <submittedName>
        <fullName evidence="2">Uncharacterized protein</fullName>
    </submittedName>
</protein>
<dbReference type="AlphaFoldDB" id="A0A7I7VT67"/>
<feature type="compositionally biased region" description="Low complexity" evidence="1">
    <location>
        <begin position="17"/>
        <end position="26"/>
    </location>
</feature>
<accession>A0A7I7VT67</accession>
<evidence type="ECO:0000256" key="1">
    <source>
        <dbReference type="SAM" id="MobiDB-lite"/>
    </source>
</evidence>
<organism evidence="2 3">
    <name type="scientific">Mycolicibacterium doricum</name>
    <dbReference type="NCBI Taxonomy" id="126673"/>
    <lineage>
        <taxon>Bacteria</taxon>
        <taxon>Bacillati</taxon>
        <taxon>Actinomycetota</taxon>
        <taxon>Actinomycetes</taxon>
        <taxon>Mycobacteriales</taxon>
        <taxon>Mycobacteriaceae</taxon>
        <taxon>Mycolicibacterium</taxon>
    </lineage>
</organism>
<dbReference type="EMBL" id="AP022605">
    <property type="protein sequence ID" value="BBZ06638.1"/>
    <property type="molecule type" value="Genomic_DNA"/>
</dbReference>
<feature type="region of interest" description="Disordered" evidence="1">
    <location>
        <begin position="1"/>
        <end position="29"/>
    </location>
</feature>
<proteinExistence type="predicted"/>
<name>A0A7I7VT67_9MYCO</name>